<evidence type="ECO:0000313" key="2">
    <source>
        <dbReference type="Proteomes" id="UP001597062"/>
    </source>
</evidence>
<dbReference type="EMBL" id="JBHTJR010000045">
    <property type="protein sequence ID" value="MFD0993252.1"/>
    <property type="molecule type" value="Genomic_DNA"/>
</dbReference>
<keyword evidence="2" id="KW-1185">Reference proteome</keyword>
<protein>
    <submittedName>
        <fullName evidence="1">Uncharacterized protein</fullName>
    </submittedName>
</protein>
<reference evidence="2" key="1">
    <citation type="journal article" date="2019" name="Int. J. Syst. Evol. Microbiol.">
        <title>The Global Catalogue of Microorganisms (GCM) 10K type strain sequencing project: providing services to taxonomists for standard genome sequencing and annotation.</title>
        <authorList>
            <consortium name="The Broad Institute Genomics Platform"/>
            <consortium name="The Broad Institute Genome Sequencing Center for Infectious Disease"/>
            <person name="Wu L."/>
            <person name="Ma J."/>
        </authorList>
    </citation>
    <scope>NUCLEOTIDE SEQUENCE [LARGE SCALE GENOMIC DNA]</scope>
    <source>
        <strain evidence="2">CCUG 60527</strain>
    </source>
</reference>
<gene>
    <name evidence="1" type="ORF">ACFQ1U_08550</name>
</gene>
<name>A0ABW3JS36_9FLAO</name>
<dbReference type="RefSeq" id="WP_386107313.1">
    <property type="nucleotide sequence ID" value="NZ_JBHTJR010000045.1"/>
</dbReference>
<evidence type="ECO:0000313" key="1">
    <source>
        <dbReference type="EMBL" id="MFD0993252.1"/>
    </source>
</evidence>
<comment type="caution">
    <text evidence="1">The sequence shown here is derived from an EMBL/GenBank/DDBJ whole genome shotgun (WGS) entry which is preliminary data.</text>
</comment>
<proteinExistence type="predicted"/>
<dbReference type="Proteomes" id="UP001597062">
    <property type="component" value="Unassembled WGS sequence"/>
</dbReference>
<accession>A0ABW3JS36</accession>
<sequence length="169" mass="20052">MKIESYKIVGWDNFETGILLDENADWILIKSVPENYQVDGYKFLNKNHIESRFEAENSDLTRKVLELKGIEIIKPNILKLTDTIEILQSIEEKYGCFEFQDDVEDELFYGVLGDFNKESFSIDFIKSDGTIDYEFDEVFEVNEVRTITFDSDYFNSIRLLYNYFKEHKK</sequence>
<organism evidence="1 2">
    <name type="scientific">Tenacibaculum geojense</name>
    <dbReference type="NCBI Taxonomy" id="915352"/>
    <lineage>
        <taxon>Bacteria</taxon>
        <taxon>Pseudomonadati</taxon>
        <taxon>Bacteroidota</taxon>
        <taxon>Flavobacteriia</taxon>
        <taxon>Flavobacteriales</taxon>
        <taxon>Flavobacteriaceae</taxon>
        <taxon>Tenacibaculum</taxon>
    </lineage>
</organism>